<dbReference type="Proteomes" id="UP000886757">
    <property type="component" value="Unassembled WGS sequence"/>
</dbReference>
<dbReference type="Pfam" id="PF06262">
    <property type="entry name" value="Zincin_1"/>
    <property type="match status" value="1"/>
</dbReference>
<reference evidence="1" key="1">
    <citation type="submission" date="2020-10" db="EMBL/GenBank/DDBJ databases">
        <authorList>
            <person name="Gilroy R."/>
        </authorList>
    </citation>
    <scope>NUCLEOTIDE SEQUENCE</scope>
    <source>
        <strain evidence="1">ChiSjej4B22-8148</strain>
    </source>
</reference>
<gene>
    <name evidence="1" type="ORF">IAB31_11995</name>
</gene>
<evidence type="ECO:0000313" key="2">
    <source>
        <dbReference type="Proteomes" id="UP000886757"/>
    </source>
</evidence>
<sequence length="130" mass="15741">MIELERFEEMVYEITDTLPEDFFRELHGGVMVQPQSRLHPAAVDGDLFILGEYRRDRHLGRFIVLYYGSFLRCFPSLEPEGMRERIRKVILHEFRHHLESLAGERDLEIEDEIEISRYKYRKERQKILDE</sequence>
<dbReference type="EMBL" id="DVGK01000138">
    <property type="protein sequence ID" value="HIR14631.1"/>
    <property type="molecule type" value="Genomic_DNA"/>
</dbReference>
<reference evidence="1" key="2">
    <citation type="journal article" date="2021" name="PeerJ">
        <title>Extensive microbial diversity within the chicken gut microbiome revealed by metagenomics and culture.</title>
        <authorList>
            <person name="Gilroy R."/>
            <person name="Ravi A."/>
            <person name="Getino M."/>
            <person name="Pursley I."/>
            <person name="Horton D.L."/>
            <person name="Alikhan N.F."/>
            <person name="Baker D."/>
            <person name="Gharbi K."/>
            <person name="Hall N."/>
            <person name="Watson M."/>
            <person name="Adriaenssens E.M."/>
            <person name="Foster-Nyarko E."/>
            <person name="Jarju S."/>
            <person name="Secka A."/>
            <person name="Antonio M."/>
            <person name="Oren A."/>
            <person name="Chaudhuri R.R."/>
            <person name="La Ragione R."/>
            <person name="Hildebrand F."/>
            <person name="Pallen M.J."/>
        </authorList>
    </citation>
    <scope>NUCLEOTIDE SEQUENCE</scope>
    <source>
        <strain evidence="1">ChiSjej4B22-8148</strain>
    </source>
</reference>
<dbReference type="InterPro" id="IPR038555">
    <property type="entry name" value="Zincin_1_sf"/>
</dbReference>
<accession>A0A9D1AEG2</accession>
<dbReference type="CDD" id="cd12953">
    <property type="entry name" value="MMP_TTHA0227"/>
    <property type="match status" value="1"/>
</dbReference>
<evidence type="ECO:0000313" key="1">
    <source>
        <dbReference type="EMBL" id="HIR14631.1"/>
    </source>
</evidence>
<protein>
    <submittedName>
        <fullName evidence="1">Metallopeptidase family protein</fullName>
    </submittedName>
</protein>
<dbReference type="Gene3D" id="3.30.2010.20">
    <property type="match status" value="1"/>
</dbReference>
<dbReference type="InterPro" id="IPR010428">
    <property type="entry name" value="Zincin_1"/>
</dbReference>
<comment type="caution">
    <text evidence="1">The sequence shown here is derived from an EMBL/GenBank/DDBJ whole genome shotgun (WGS) entry which is preliminary data.</text>
</comment>
<dbReference type="AlphaFoldDB" id="A0A9D1AEG2"/>
<proteinExistence type="predicted"/>
<name>A0A9D1AEG2_9FIRM</name>
<organism evidence="1 2">
    <name type="scientific">Candidatus Choladousia intestinavium</name>
    <dbReference type="NCBI Taxonomy" id="2840727"/>
    <lineage>
        <taxon>Bacteria</taxon>
        <taxon>Bacillati</taxon>
        <taxon>Bacillota</taxon>
        <taxon>Clostridia</taxon>
        <taxon>Lachnospirales</taxon>
        <taxon>Lachnospiraceae</taxon>
        <taxon>Lachnospiraceae incertae sedis</taxon>
        <taxon>Candidatus Choladousia</taxon>
    </lineage>
</organism>
<dbReference type="SUPFAM" id="SSF55486">
    <property type="entry name" value="Metalloproteases ('zincins'), catalytic domain"/>
    <property type="match status" value="1"/>
</dbReference>